<reference evidence="1 2" key="1">
    <citation type="journal article" date="2006" name="Science">
        <title>Phytophthora genome sequences uncover evolutionary origins and mechanisms of pathogenesis.</title>
        <authorList>
            <person name="Tyler B.M."/>
            <person name="Tripathy S."/>
            <person name="Zhang X."/>
            <person name="Dehal P."/>
            <person name="Jiang R.H."/>
            <person name="Aerts A."/>
            <person name="Arredondo F.D."/>
            <person name="Baxter L."/>
            <person name="Bensasson D."/>
            <person name="Beynon J.L."/>
            <person name="Chapman J."/>
            <person name="Damasceno C.M."/>
            <person name="Dorrance A.E."/>
            <person name="Dou D."/>
            <person name="Dickerman A.W."/>
            <person name="Dubchak I.L."/>
            <person name="Garbelotto M."/>
            <person name="Gijzen M."/>
            <person name="Gordon S.G."/>
            <person name="Govers F."/>
            <person name="Grunwald N.J."/>
            <person name="Huang W."/>
            <person name="Ivors K.L."/>
            <person name="Jones R.W."/>
            <person name="Kamoun S."/>
            <person name="Krampis K."/>
            <person name="Lamour K.H."/>
            <person name="Lee M.K."/>
            <person name="McDonald W.H."/>
            <person name="Medina M."/>
            <person name="Meijer H.J."/>
            <person name="Nordberg E.K."/>
            <person name="Maclean D.J."/>
            <person name="Ospina-Giraldo M.D."/>
            <person name="Morris P.F."/>
            <person name="Phuntumart V."/>
            <person name="Putnam N.H."/>
            <person name="Rash S."/>
            <person name="Rose J.K."/>
            <person name="Sakihama Y."/>
            <person name="Salamov A.A."/>
            <person name="Savidor A."/>
            <person name="Scheuring C.F."/>
            <person name="Smith B.M."/>
            <person name="Sobral B.W."/>
            <person name="Terry A."/>
            <person name="Torto-Alalibo T.A."/>
            <person name="Win J."/>
            <person name="Xu Z."/>
            <person name="Zhang H."/>
            <person name="Grigoriev I.V."/>
            <person name="Rokhsar D.S."/>
            <person name="Boore J.L."/>
        </authorList>
    </citation>
    <scope>NUCLEOTIDE SEQUENCE [LARGE SCALE GENOMIC DNA]</scope>
    <source>
        <strain evidence="1 2">P6497</strain>
    </source>
</reference>
<gene>
    <name evidence="1" type="ORF">PHYSODRAFT_320501</name>
</gene>
<keyword evidence="2" id="KW-1185">Reference proteome</keyword>
<dbReference type="AlphaFoldDB" id="G4YHZ5"/>
<dbReference type="GeneID" id="20644470"/>
<evidence type="ECO:0000313" key="1">
    <source>
        <dbReference type="EMBL" id="EGZ26582.1"/>
    </source>
</evidence>
<dbReference type="InParanoid" id="G4YHZ5"/>
<dbReference type="EMBL" id="JH159151">
    <property type="protein sequence ID" value="EGZ26582.1"/>
    <property type="molecule type" value="Genomic_DNA"/>
</dbReference>
<name>G4YHZ5_PHYSP</name>
<organism evidence="1 2">
    <name type="scientific">Phytophthora sojae (strain P6497)</name>
    <name type="common">Soybean stem and root rot agent</name>
    <name type="synonym">Phytophthora megasperma f. sp. glycines</name>
    <dbReference type="NCBI Taxonomy" id="1094619"/>
    <lineage>
        <taxon>Eukaryota</taxon>
        <taxon>Sar</taxon>
        <taxon>Stramenopiles</taxon>
        <taxon>Oomycota</taxon>
        <taxon>Peronosporomycetes</taxon>
        <taxon>Peronosporales</taxon>
        <taxon>Peronosporaceae</taxon>
        <taxon>Phytophthora</taxon>
    </lineage>
</organism>
<evidence type="ECO:0000313" key="2">
    <source>
        <dbReference type="Proteomes" id="UP000002640"/>
    </source>
</evidence>
<dbReference type="KEGG" id="psoj:PHYSODRAFT_320501"/>
<dbReference type="RefSeq" id="XP_009513857.1">
    <property type="nucleotide sequence ID" value="XM_009515562.1"/>
</dbReference>
<accession>G4YHZ5</accession>
<proteinExistence type="predicted"/>
<dbReference type="Proteomes" id="UP000002640">
    <property type="component" value="Unassembled WGS sequence"/>
</dbReference>
<sequence length="124" mass="14074">MASPSSTPALVSTDINRKGPVRYDDWKVFQRALDSYCIQEGEHIGVEFTVSVAARNKQIMNSKKVRDGKRAADLLPESLEAYRRTYVCRRGRKRRSKQQGINPPLPRTACPFELNVKSVNHRGT</sequence>
<protein>
    <submittedName>
        <fullName evidence="1">Uncharacterized protein</fullName>
    </submittedName>
</protein>